<dbReference type="InterPro" id="IPR051810">
    <property type="entry name" value="Precorrin_MeTrfase"/>
</dbReference>
<dbReference type="PANTHER" id="PTHR47036">
    <property type="entry name" value="COBALT-FACTOR III C(17)-METHYLTRANSFERASE-RELATED"/>
    <property type="match status" value="1"/>
</dbReference>
<accession>A0A1W1CYG0</accession>
<evidence type="ECO:0000256" key="3">
    <source>
        <dbReference type="ARBA" id="ARBA00022603"/>
    </source>
</evidence>
<evidence type="ECO:0000259" key="6">
    <source>
        <dbReference type="Pfam" id="PF00590"/>
    </source>
</evidence>
<name>A0A1W1CYG0_9ZZZZ</name>
<dbReference type="GO" id="GO:0009236">
    <property type="term" value="P:cobalamin biosynthetic process"/>
    <property type="evidence" value="ECO:0007669"/>
    <property type="project" value="UniProtKB-UniPathway"/>
</dbReference>
<gene>
    <name evidence="7" type="ORF">MNB_SV-3-437</name>
</gene>
<keyword evidence="3 7" id="KW-0489">Methyltransferase</keyword>
<keyword evidence="4 7" id="KW-0808">Transferase</keyword>
<dbReference type="InterPro" id="IPR014776">
    <property type="entry name" value="4pyrrole_Mease_sub2"/>
</dbReference>
<dbReference type="CDD" id="cd11646">
    <property type="entry name" value="Precorrin_3B_C17_MT"/>
    <property type="match status" value="1"/>
</dbReference>
<dbReference type="InterPro" id="IPR006363">
    <property type="entry name" value="Cbl_synth_CobJ/CibH_dom"/>
</dbReference>
<feature type="domain" description="Tetrapyrrole methylase" evidence="6">
    <location>
        <begin position="4"/>
        <end position="211"/>
    </location>
</feature>
<evidence type="ECO:0000256" key="5">
    <source>
        <dbReference type="ARBA" id="ARBA00022691"/>
    </source>
</evidence>
<dbReference type="InterPro" id="IPR000878">
    <property type="entry name" value="4pyrrol_Mease"/>
</dbReference>
<dbReference type="InterPro" id="IPR035996">
    <property type="entry name" value="4pyrrol_Methylase_sf"/>
</dbReference>
<dbReference type="GO" id="GO:0032259">
    <property type="term" value="P:methylation"/>
    <property type="evidence" value="ECO:0007669"/>
    <property type="project" value="UniProtKB-KW"/>
</dbReference>
<keyword evidence="2" id="KW-0169">Cobalamin biosynthesis</keyword>
<organism evidence="7">
    <name type="scientific">hydrothermal vent metagenome</name>
    <dbReference type="NCBI Taxonomy" id="652676"/>
    <lineage>
        <taxon>unclassified sequences</taxon>
        <taxon>metagenomes</taxon>
        <taxon>ecological metagenomes</taxon>
    </lineage>
</organism>
<reference evidence="7" key="1">
    <citation type="submission" date="2016-10" db="EMBL/GenBank/DDBJ databases">
        <authorList>
            <person name="de Groot N.N."/>
        </authorList>
    </citation>
    <scope>NUCLEOTIDE SEQUENCE</scope>
</reference>
<dbReference type="UniPathway" id="UPA00148"/>
<dbReference type="PANTHER" id="PTHR47036:SF1">
    <property type="entry name" value="COBALT-FACTOR III C(17)-METHYLTRANSFERASE-RELATED"/>
    <property type="match status" value="1"/>
</dbReference>
<protein>
    <submittedName>
        <fullName evidence="7">Cobalt-precorrin-3b C17-methyltransferase</fullName>
    </submittedName>
</protein>
<sequence>MAKKLYILSSGAGGTKYMTTEALEALNECEAVVGYRNYVKELAELIGDKPVFMSGMTKEIARCQEAINYAKEGKTTCIISNGDVNVFGMATLVTELMDEQKLWDEIEVVSIAGVTSFLATASRIGAPISQDFAVISLSDKLTDIDLIDKRVRNCFDADMILGIYNPKSKKRILPYQNFLKALSEGEERIAIIASHVGRPKEKITVTTTTDLIAQDIEHPEVTMSTLIIVGNSQTRHTSNGLVLTPRGYLNKYEMSGELKE</sequence>
<dbReference type="InterPro" id="IPR014777">
    <property type="entry name" value="4pyrrole_Mease_sub1"/>
</dbReference>
<evidence type="ECO:0000256" key="4">
    <source>
        <dbReference type="ARBA" id="ARBA00022679"/>
    </source>
</evidence>
<dbReference type="EMBL" id="FPHI01000057">
    <property type="protein sequence ID" value="SFV70702.1"/>
    <property type="molecule type" value="Genomic_DNA"/>
</dbReference>
<evidence type="ECO:0000313" key="7">
    <source>
        <dbReference type="EMBL" id="SFV70702.1"/>
    </source>
</evidence>
<proteinExistence type="predicted"/>
<comment type="pathway">
    <text evidence="1">Cofactor biosynthesis; adenosylcobalamin biosynthesis.</text>
</comment>
<dbReference type="SUPFAM" id="SSF53790">
    <property type="entry name" value="Tetrapyrrole methylase"/>
    <property type="match status" value="1"/>
</dbReference>
<dbReference type="AlphaFoldDB" id="A0A1W1CYG0"/>
<keyword evidence="5" id="KW-0949">S-adenosyl-L-methionine</keyword>
<dbReference type="GO" id="GO:0008168">
    <property type="term" value="F:methyltransferase activity"/>
    <property type="evidence" value="ECO:0007669"/>
    <property type="project" value="UniProtKB-KW"/>
</dbReference>
<dbReference type="Pfam" id="PF00590">
    <property type="entry name" value="TP_methylase"/>
    <property type="match status" value="1"/>
</dbReference>
<evidence type="ECO:0000256" key="1">
    <source>
        <dbReference type="ARBA" id="ARBA00004953"/>
    </source>
</evidence>
<evidence type="ECO:0000256" key="2">
    <source>
        <dbReference type="ARBA" id="ARBA00022573"/>
    </source>
</evidence>
<dbReference type="Gene3D" id="3.40.1010.10">
    <property type="entry name" value="Cobalt-precorrin-4 Transmethylase, Domain 1"/>
    <property type="match status" value="1"/>
</dbReference>
<dbReference type="Gene3D" id="3.30.950.10">
    <property type="entry name" value="Methyltransferase, Cobalt-precorrin-4 Transmethylase, Domain 2"/>
    <property type="match status" value="1"/>
</dbReference>